<dbReference type="EMBL" id="VWRR01000004">
    <property type="protein sequence ID" value="KAF6004123.1"/>
    <property type="molecule type" value="Genomic_DNA"/>
</dbReference>
<keyword evidence="3" id="KW-1133">Transmembrane helix</keyword>
<dbReference type="OrthoDB" id="1386367at2759"/>
<dbReference type="GO" id="GO:0009306">
    <property type="term" value="P:protein secretion"/>
    <property type="evidence" value="ECO:0007669"/>
    <property type="project" value="InterPro"/>
</dbReference>
<accession>A0A7J7ILZ8</accession>
<dbReference type="InterPro" id="IPR053022">
    <property type="entry name" value="Chloroplast_translocon_comp"/>
</dbReference>
<evidence type="ECO:0000256" key="3">
    <source>
        <dbReference type="ARBA" id="ARBA00022989"/>
    </source>
</evidence>
<dbReference type="Proteomes" id="UP000530660">
    <property type="component" value="Unassembled WGS sequence"/>
</dbReference>
<dbReference type="PANTHER" id="PTHR34457:SF3">
    <property type="entry name" value="PROTEIN TIC236, CHLOROPLASTIC"/>
    <property type="match status" value="1"/>
</dbReference>
<evidence type="ECO:0000256" key="1">
    <source>
        <dbReference type="ARBA" id="ARBA00004167"/>
    </source>
</evidence>
<evidence type="ECO:0000259" key="5">
    <source>
        <dbReference type="Pfam" id="PF04357"/>
    </source>
</evidence>
<comment type="subcellular location">
    <subcellularLocation>
        <location evidence="1">Membrane</location>
        <topology evidence="1">Single-pass membrane protein</topology>
    </subcellularLocation>
</comment>
<sequence>MLPVWSSSSSTWYADQSDVESAREHEPLTLHFESLPIHLRDRYHGFATGQVLVHGSAVQPVVRGSLTLHDGSMMLLPGPSNRSDQRPAASTLRPENELDMRTYESDEQFVNPFLELVEQGFPDVTFEQFQLRLGSRTRVVFPLVLSLHLQGDVELNGPLSDLRPNGSFRIHDGSLNLLTTRFYLNRSVTNTVSFSPDAELGAPLDPILHVSLSDRRKYTVRLRNLRASKWENGLEVLDAQGTPLERSQLVAMLNERLGNVSANLQLRRGGSLALRSFLNAYSVGGSLGRGGTLWRLSPNLTAAGDGSSLVDAGLFSEQLGVYGELESGRFVLSFSRDMQGLGITSISYRPWERIKMEYEKRETGEQHLEAKIYFRGASDD</sequence>
<evidence type="ECO:0000313" key="7">
    <source>
        <dbReference type="Proteomes" id="UP000530660"/>
    </source>
</evidence>
<dbReference type="AlphaFoldDB" id="A0A7J7ILZ8"/>
<feature type="domain" description="Translocation and assembly module TamB C-terminal" evidence="5">
    <location>
        <begin position="24"/>
        <end position="216"/>
    </location>
</feature>
<reference evidence="6 7" key="1">
    <citation type="journal article" date="2020" name="J. Phycol.">
        <title>Comparative genome analysis reveals Cyanidiococcus gen. nov., a new extremophilic red algal genus sister to Cyanidioschyzon (Cyanidioschyzonaceae, Rhodophyta).</title>
        <authorList>
            <person name="Liu S.-L."/>
            <person name="Chiang Y.-R."/>
            <person name="Yoon H.S."/>
            <person name="Fu H.-Y."/>
        </authorList>
    </citation>
    <scope>NUCLEOTIDE SEQUENCE [LARGE SCALE GENOMIC DNA]</scope>
    <source>
        <strain evidence="6 7">THAL066</strain>
    </source>
</reference>
<proteinExistence type="predicted"/>
<gene>
    <name evidence="6" type="ORF">F1559_002053</name>
</gene>
<keyword evidence="2" id="KW-0812">Transmembrane</keyword>
<name>A0A7J7ILZ8_9RHOD</name>
<dbReference type="PANTHER" id="PTHR34457">
    <property type="entry name" value="EMBRYO DEFECTIVE 2410"/>
    <property type="match status" value="1"/>
</dbReference>
<dbReference type="GO" id="GO:0005886">
    <property type="term" value="C:plasma membrane"/>
    <property type="evidence" value="ECO:0007669"/>
    <property type="project" value="InterPro"/>
</dbReference>
<comment type="caution">
    <text evidence="6">The sequence shown here is derived from an EMBL/GenBank/DDBJ whole genome shotgun (WGS) entry which is preliminary data.</text>
</comment>
<organism evidence="6 7">
    <name type="scientific">Cyanidiococcus yangmingshanensis</name>
    <dbReference type="NCBI Taxonomy" id="2690220"/>
    <lineage>
        <taxon>Eukaryota</taxon>
        <taxon>Rhodophyta</taxon>
        <taxon>Bangiophyceae</taxon>
        <taxon>Cyanidiales</taxon>
        <taxon>Cyanidiaceae</taxon>
        <taxon>Cyanidiococcus</taxon>
    </lineage>
</organism>
<dbReference type="InterPro" id="IPR007452">
    <property type="entry name" value="TamB_C"/>
</dbReference>
<evidence type="ECO:0000313" key="6">
    <source>
        <dbReference type="EMBL" id="KAF6004123.1"/>
    </source>
</evidence>
<dbReference type="Pfam" id="PF04357">
    <property type="entry name" value="TamB"/>
    <property type="match status" value="1"/>
</dbReference>
<evidence type="ECO:0000256" key="4">
    <source>
        <dbReference type="ARBA" id="ARBA00023136"/>
    </source>
</evidence>
<keyword evidence="7" id="KW-1185">Reference proteome</keyword>
<protein>
    <recommendedName>
        <fullName evidence="5">Translocation and assembly module TamB C-terminal domain-containing protein</fullName>
    </recommendedName>
</protein>
<evidence type="ECO:0000256" key="2">
    <source>
        <dbReference type="ARBA" id="ARBA00022692"/>
    </source>
</evidence>
<keyword evidence="4" id="KW-0472">Membrane</keyword>